<keyword evidence="1" id="KW-0560">Oxidoreductase</keyword>
<dbReference type="SUPFAM" id="SSF50475">
    <property type="entry name" value="FMN-binding split barrel"/>
    <property type="match status" value="1"/>
</dbReference>
<feature type="domain" description="Pyridoxamine 5'-phosphate oxidase N-terminal" evidence="3">
    <location>
        <begin position="25"/>
        <end position="113"/>
    </location>
</feature>
<dbReference type="PANTHER" id="PTHR35176:SF4">
    <property type="entry name" value="PYRIDOXAMINE 5'-PHOSPHATE OXIDASE-RELATED FMN-BINDING"/>
    <property type="match status" value="1"/>
</dbReference>
<dbReference type="InterPro" id="IPR011576">
    <property type="entry name" value="Pyridox_Oxase_N"/>
</dbReference>
<dbReference type="Pfam" id="PF01243">
    <property type="entry name" value="PNPOx_N"/>
    <property type="match status" value="1"/>
</dbReference>
<dbReference type="AlphaFoldDB" id="A0A7Y9IDE4"/>
<name>A0A7Y9IDE4_9ACTN</name>
<dbReference type="Proteomes" id="UP000569914">
    <property type="component" value="Unassembled WGS sequence"/>
</dbReference>
<feature type="compositionally biased region" description="Polar residues" evidence="2">
    <location>
        <begin position="14"/>
        <end position="23"/>
    </location>
</feature>
<evidence type="ECO:0000313" key="5">
    <source>
        <dbReference type="Proteomes" id="UP000569914"/>
    </source>
</evidence>
<protein>
    <submittedName>
        <fullName evidence="4">General stress protein 26</fullName>
    </submittedName>
</protein>
<evidence type="ECO:0000256" key="1">
    <source>
        <dbReference type="ARBA" id="ARBA00023002"/>
    </source>
</evidence>
<dbReference type="Gene3D" id="2.30.110.10">
    <property type="entry name" value="Electron Transport, Fmn-binding Protein, Chain A"/>
    <property type="match status" value="1"/>
</dbReference>
<gene>
    <name evidence="4" type="ORF">BKA15_005598</name>
</gene>
<dbReference type="GO" id="GO:0005829">
    <property type="term" value="C:cytosol"/>
    <property type="evidence" value="ECO:0007669"/>
    <property type="project" value="TreeGrafter"/>
</dbReference>
<sequence length="172" mass="18985">MNNPVIDLDPRYSDTGQPPTSWSHTRSVLETAQLFWIATVREDGRPHVVPLVAVWLDDVLYFSSGEEEQKTANLRHHDRVALTTGSDHWYAGLDVVVEGRAESVTDPAVLARVAAAWDGKWDGFWGEHIVTDGGFGTPSGGFAKVWAVRPQKILAFGRGPAGFSQTRYRPAE</sequence>
<dbReference type="EMBL" id="JACCBU010000001">
    <property type="protein sequence ID" value="NYE74269.1"/>
    <property type="molecule type" value="Genomic_DNA"/>
</dbReference>
<evidence type="ECO:0000256" key="2">
    <source>
        <dbReference type="SAM" id="MobiDB-lite"/>
    </source>
</evidence>
<dbReference type="GO" id="GO:0070967">
    <property type="term" value="F:coenzyme F420 binding"/>
    <property type="evidence" value="ECO:0007669"/>
    <property type="project" value="TreeGrafter"/>
</dbReference>
<proteinExistence type="predicted"/>
<evidence type="ECO:0000259" key="3">
    <source>
        <dbReference type="Pfam" id="PF01243"/>
    </source>
</evidence>
<feature type="region of interest" description="Disordered" evidence="2">
    <location>
        <begin position="1"/>
        <end position="23"/>
    </location>
</feature>
<accession>A0A7Y9IDE4</accession>
<dbReference type="GO" id="GO:0016627">
    <property type="term" value="F:oxidoreductase activity, acting on the CH-CH group of donors"/>
    <property type="evidence" value="ECO:0007669"/>
    <property type="project" value="TreeGrafter"/>
</dbReference>
<dbReference type="RefSeq" id="WP_179756450.1">
    <property type="nucleotide sequence ID" value="NZ_JACCBU010000001.1"/>
</dbReference>
<organism evidence="4 5">
    <name type="scientific">Microlunatus parietis</name>
    <dbReference type="NCBI Taxonomy" id="682979"/>
    <lineage>
        <taxon>Bacteria</taxon>
        <taxon>Bacillati</taxon>
        <taxon>Actinomycetota</taxon>
        <taxon>Actinomycetes</taxon>
        <taxon>Propionibacteriales</taxon>
        <taxon>Propionibacteriaceae</taxon>
        <taxon>Microlunatus</taxon>
    </lineage>
</organism>
<dbReference type="InterPro" id="IPR012349">
    <property type="entry name" value="Split_barrel_FMN-bd"/>
</dbReference>
<keyword evidence="5" id="KW-1185">Reference proteome</keyword>
<evidence type="ECO:0000313" key="4">
    <source>
        <dbReference type="EMBL" id="NYE74269.1"/>
    </source>
</evidence>
<dbReference type="InterPro" id="IPR052019">
    <property type="entry name" value="F420H2_bilvrd_red/Heme_oxyg"/>
</dbReference>
<reference evidence="4 5" key="1">
    <citation type="submission" date="2020-07" db="EMBL/GenBank/DDBJ databases">
        <title>Sequencing the genomes of 1000 actinobacteria strains.</title>
        <authorList>
            <person name="Klenk H.-P."/>
        </authorList>
    </citation>
    <scope>NUCLEOTIDE SEQUENCE [LARGE SCALE GENOMIC DNA]</scope>
    <source>
        <strain evidence="4 5">DSM 22083</strain>
    </source>
</reference>
<comment type="caution">
    <text evidence="4">The sequence shown here is derived from an EMBL/GenBank/DDBJ whole genome shotgun (WGS) entry which is preliminary data.</text>
</comment>
<dbReference type="PANTHER" id="PTHR35176">
    <property type="entry name" value="HEME OXYGENASE HI_0854-RELATED"/>
    <property type="match status" value="1"/>
</dbReference>